<reference evidence="4" key="1">
    <citation type="submission" date="2025-08" db="UniProtKB">
        <authorList>
            <consortium name="RefSeq"/>
        </authorList>
    </citation>
    <scope>IDENTIFICATION</scope>
</reference>
<keyword evidence="2" id="KW-0812">Transmembrane</keyword>
<sequence>MDLDDDSYVDSYFYNSHQHSSSILGAVFEGLRNAQLRFYNQALSLASVVDTIVLNSIEAVKGSGPSFDFEAARLKPQAHSAAFSGMPFVGVICSGNGCKAVLVSLVTFVFTLGIFSVATYVYLKQRNRAAQMFLMKVQNGRQPVQDSHPSQTKAASDTCTEKHPEVQDAEEVSLIATDAKPLPNQGQRSAIRLGIEGDTGEKNSEKLSRNVSFCHELENAKPAMNKGVAPKVAKKTGKQLKTKMKLFTEKIPATKRRIYATKSTPSVTQPFKVISAPSKPTPCNRSKLGAARSKTQMFSRLSPSPKTRFRGGGFSRTSVPDLDSHVSSNVSSRSQSAPRCRPHVRQPARVSRDLSVSQKAFSSTTLPGSFRIDMLAKSLKAQQKSLAPDKSTTKRSPVKPSQQTIKLKESKSKICMQRRRDHKVKKSPGSASLERKQSLTSHVQRKKLARKPNLDRISNANVGKIRRPFRLNTKNVVSSSKSSNNTLIKSRDLGETMISQTKKGKHGECRLQQQTETKKSNNQYYPTSQKAGASNISALFSSRKTNGEDYLLPNCLVRPVATREKTGNEGKNFPGNFRIRKTETPELKSLTGEGAFTSYSKTEHFDLNGSFCPATGEFYKSVNKEAVRTNTFHKLTMAEEDCKGKLGVIGVTSEMHCETPKHAQANHMTASGQDKPQQLATEMADINVNSWLGFWPEQGRGDKSTRDFLTESTGGKHTCFPNQETSNRCSKCNLFLKTKDNWSLSPTILTHKSDMRVTRKELKRQYGNIKDGPGHISLQPWPARKMTHQCRHPVYPSRSKEGQDQQPTPANIFSHVCEAQLSTREFESHLDNGQSNTDTLFDRHSNSVKHTDTTASSGDTEKDTHRAVYHTLCFGSDGYPRVVPRETRSHEQKCCFTYDNKIRDYPYIIKGTTTKHKSRKENLNFSLRSCPNSHKAKSHPNSLSRHRVKMCRSGCRQSIRGTRKRGLELSEDDVLNVLESDLARPRRLLKAKRVKEEKERESQGQQPKPHPLGHSISLQYMLHELHDLAHTKHATPRSSKDFYGYFRRCEKPETWPWYPTSNESFTTAKRYQDKPETGSRAHRYHHRCHRLRSHRHEPYKMDTASSSSSSAYAHSQRKLNKNNCSPCKEKRFVVLPHMGRAPASEPDFSLEIDMNENPGYDCRHVVASGVSEVGSEMYHDPYGDSSAGSRPARLADRERITKLLWPHGKNCQPDSGQQGEEVKVKEQERCHFRLPYDWRSVSHIRARRGSRQNNDSLRSNHRFKGNALCLARKATFSPETTEHRRNQQKRYIKNRLPKGNNKIWDIRDQKETGFNHIQRYKIHSIQTDSIRNVPTDVDKNPSTSARSTKTENISQNVEASSKSKSSISKHVGVQTSPTLNSTKIEIKAAKNMKTRSLLPKLICNKLHRPMKPRPFLRRQRSSIPRRVSVVRLEEKEVISDSRKESMLSLPRSPEHSGKALNSGAIDFMKPAYDKYTTEFETSKKNTDNESEELTFVNKPVMTGKVIGTKTEMDINGSLQMPPENLKTSEVVMNSADHTRKSFPESIQRSKEQSNADNDVKDCSNHMLPHPGKDKETVLANKSHQKNVKIPKDVQEGTGLCSLVEEEDSTLLNRTYSIRNTSPTTYSRPNATPKKISESNTFHPLSGLQNICLIRPMWQNADVTELDRRVRRALRLREELQQCKMNKQNTSTAQIITQISECKNSDTSESPATEDLRPSDTDEIPSCQLDATSSFHQFSSSNIARRENCSLSPTNASTLQNEVIGFEKTQPQREIIENVTDSVEQGGHYSIDGNFTSGIESFNNTDVVAQFIGNKSMEHQKAHDFFVQEQAGDDKAEMSGEGAVNDDFPVDGLDELSRRVGRSGSFHYILHQPVTQRPERPSSAHISSKPSNSGHCGLKRLGHKQKNSPPTKISKVDNAATPGGSRLVGQLVKSLPHVPLLSFVEWFIETSDPRNFIDSGKSSSSSNPGNDRDRTTSPKAGITRSQDTSPTKVPFQRPREKDKNLEELLSVSYKTAPNLHSKHIATPFLKPQPTGLNSFESFRYEKNRDIDSSHLSVTPTTPTNVKIIGEPTDRKCNKDALRIGQYTPEKQPPKSKARKIRHIMNPNVDDIIRPIRSHRQRRYTVTKSLFPPSSLQGSETPSYETVPKMSLEPAAKCQMNKENGEVSNGFDSKKAICTGNSEEPRVAHTPLPNEASSNQNWAPKSSPLANGTAQHPDGIAKILTSFEPTEHMTESLNAVQLTEQNIVGTFSSPGKSLEDRPAVPAMQLFLGSQLYQPTESAECKETADKCAPGIRQILMKLRNVKDTGDSATVAQPDRMRITLRKSSDVTGIIAKFQGTGGRK</sequence>
<feature type="compositionally biased region" description="Polar residues" evidence="1">
    <location>
        <begin position="1619"/>
        <end position="1629"/>
    </location>
</feature>
<feature type="compositionally biased region" description="Basic and acidic residues" evidence="1">
    <location>
        <begin position="840"/>
        <end position="852"/>
    </location>
</feature>
<protein>
    <submittedName>
        <fullName evidence="4">Uncharacterized protein LOC101861385</fullName>
    </submittedName>
</protein>
<feature type="region of interest" description="Disordered" evidence="1">
    <location>
        <begin position="1619"/>
        <end position="1638"/>
    </location>
</feature>
<feature type="compositionally biased region" description="Low complexity" evidence="1">
    <location>
        <begin position="1104"/>
        <end position="1114"/>
    </location>
</feature>
<feature type="compositionally biased region" description="Polar residues" evidence="1">
    <location>
        <begin position="511"/>
        <end position="528"/>
    </location>
</feature>
<proteinExistence type="predicted"/>
<evidence type="ECO:0000313" key="3">
    <source>
        <dbReference type="Proteomes" id="UP000694888"/>
    </source>
</evidence>
<feature type="compositionally biased region" description="Polar residues" evidence="1">
    <location>
        <begin position="2193"/>
        <end position="2212"/>
    </location>
</feature>
<keyword evidence="2" id="KW-0472">Membrane</keyword>
<keyword evidence="3" id="KW-1185">Reference proteome</keyword>
<feature type="region of interest" description="Disordered" evidence="1">
    <location>
        <begin position="499"/>
        <end position="528"/>
    </location>
</feature>
<feature type="region of interest" description="Disordered" evidence="1">
    <location>
        <begin position="1956"/>
        <end position="2003"/>
    </location>
</feature>
<name>A0ABM0K0M2_APLCA</name>
<feature type="compositionally biased region" description="Polar residues" evidence="1">
    <location>
        <begin position="293"/>
        <end position="305"/>
    </location>
</feature>
<dbReference type="GeneID" id="101861385"/>
<evidence type="ECO:0000256" key="2">
    <source>
        <dbReference type="SAM" id="Phobius"/>
    </source>
</evidence>
<feature type="region of interest" description="Disordered" evidence="1">
    <location>
        <begin position="989"/>
        <end position="1014"/>
    </location>
</feature>
<organism evidence="3 4">
    <name type="scientific">Aplysia californica</name>
    <name type="common">California sea hare</name>
    <dbReference type="NCBI Taxonomy" id="6500"/>
    <lineage>
        <taxon>Eukaryota</taxon>
        <taxon>Metazoa</taxon>
        <taxon>Spiralia</taxon>
        <taxon>Lophotrochozoa</taxon>
        <taxon>Mollusca</taxon>
        <taxon>Gastropoda</taxon>
        <taxon>Heterobranchia</taxon>
        <taxon>Euthyneura</taxon>
        <taxon>Tectipleura</taxon>
        <taxon>Aplysiida</taxon>
        <taxon>Aplysioidea</taxon>
        <taxon>Aplysiidae</taxon>
        <taxon>Aplysia</taxon>
    </lineage>
</organism>
<feature type="transmembrane region" description="Helical" evidence="2">
    <location>
        <begin position="100"/>
        <end position="123"/>
    </location>
</feature>
<evidence type="ECO:0000313" key="4">
    <source>
        <dbReference type="RefSeq" id="XP_005105954.2"/>
    </source>
</evidence>
<feature type="compositionally biased region" description="Basic and acidic residues" evidence="1">
    <location>
        <begin position="1538"/>
        <end position="1563"/>
    </location>
</feature>
<feature type="compositionally biased region" description="Polar residues" evidence="1">
    <location>
        <begin position="1340"/>
        <end position="1359"/>
    </location>
</feature>
<feature type="region of interest" description="Disordered" evidence="1">
    <location>
        <begin position="381"/>
        <end position="457"/>
    </location>
</feature>
<accession>A0ABM0K0M2</accession>
<feature type="region of interest" description="Disordered" evidence="1">
    <location>
        <begin position="141"/>
        <end position="160"/>
    </location>
</feature>
<feature type="compositionally biased region" description="Low complexity" evidence="1">
    <location>
        <begin position="325"/>
        <end position="336"/>
    </location>
</feature>
<feature type="region of interest" description="Disordered" evidence="1">
    <location>
        <begin position="829"/>
        <end position="862"/>
    </location>
</feature>
<feature type="compositionally biased region" description="Polar residues" evidence="1">
    <location>
        <begin position="141"/>
        <end position="158"/>
    </location>
</feature>
<gene>
    <name evidence="4" type="primary">LOC101861385</name>
</gene>
<feature type="compositionally biased region" description="Polar residues" evidence="1">
    <location>
        <begin position="1883"/>
        <end position="1893"/>
    </location>
</feature>
<feature type="compositionally biased region" description="Basic residues" evidence="1">
    <location>
        <begin position="934"/>
        <end position="949"/>
    </location>
</feature>
<feature type="compositionally biased region" description="Low complexity" evidence="1">
    <location>
        <begin position="1360"/>
        <end position="1369"/>
    </location>
</feature>
<feature type="region of interest" description="Disordered" evidence="1">
    <location>
        <begin position="275"/>
        <end position="360"/>
    </location>
</feature>
<feature type="region of interest" description="Disordered" evidence="1">
    <location>
        <begin position="1538"/>
        <end position="1571"/>
    </location>
</feature>
<feature type="region of interest" description="Disordered" evidence="1">
    <location>
        <begin position="1699"/>
        <end position="1719"/>
    </location>
</feature>
<evidence type="ECO:0000256" key="1">
    <source>
        <dbReference type="SAM" id="MobiDB-lite"/>
    </source>
</evidence>
<feature type="compositionally biased region" description="Basic residues" evidence="1">
    <location>
        <begin position="416"/>
        <end position="426"/>
    </location>
</feature>
<feature type="region of interest" description="Disordered" evidence="1">
    <location>
        <begin position="1100"/>
        <end position="1123"/>
    </location>
</feature>
<feature type="compositionally biased region" description="Basic residues" evidence="1">
    <location>
        <begin position="1896"/>
        <end position="1905"/>
    </location>
</feature>
<dbReference type="RefSeq" id="XP_005105954.2">
    <property type="nucleotide sequence ID" value="XM_005105897.3"/>
</dbReference>
<feature type="region of interest" description="Disordered" evidence="1">
    <location>
        <begin position="1332"/>
        <end position="1374"/>
    </location>
</feature>
<feature type="region of interest" description="Disordered" evidence="1">
    <location>
        <begin position="2181"/>
        <end position="2212"/>
    </location>
</feature>
<feature type="region of interest" description="Disordered" evidence="1">
    <location>
        <begin position="1869"/>
        <end position="1921"/>
    </location>
</feature>
<feature type="region of interest" description="Disordered" evidence="1">
    <location>
        <begin position="927"/>
        <end position="949"/>
    </location>
</feature>
<feature type="compositionally biased region" description="Polar residues" evidence="1">
    <location>
        <begin position="1699"/>
        <end position="1710"/>
    </location>
</feature>
<dbReference type="Proteomes" id="UP000694888">
    <property type="component" value="Unplaced"/>
</dbReference>
<keyword evidence="2" id="KW-1133">Transmembrane helix</keyword>